<keyword evidence="3" id="KW-1185">Reference proteome</keyword>
<organism evidence="2 3">
    <name type="scientific">Alicyclobacillus tolerans</name>
    <dbReference type="NCBI Taxonomy" id="90970"/>
    <lineage>
        <taxon>Bacteria</taxon>
        <taxon>Bacillati</taxon>
        <taxon>Bacillota</taxon>
        <taxon>Bacilli</taxon>
        <taxon>Bacillales</taxon>
        <taxon>Alicyclobacillaceae</taxon>
        <taxon>Alicyclobacillus</taxon>
    </lineage>
</organism>
<protein>
    <submittedName>
        <fullName evidence="2">Uncharacterized protein</fullName>
    </submittedName>
</protein>
<dbReference type="EMBL" id="FRAF01000019">
    <property type="protein sequence ID" value="SHK67890.1"/>
    <property type="molecule type" value="Genomic_DNA"/>
</dbReference>
<proteinExistence type="predicted"/>
<feature type="region of interest" description="Disordered" evidence="1">
    <location>
        <begin position="171"/>
        <end position="194"/>
    </location>
</feature>
<evidence type="ECO:0000313" key="3">
    <source>
        <dbReference type="Proteomes" id="UP000184016"/>
    </source>
</evidence>
<dbReference type="Proteomes" id="UP000184016">
    <property type="component" value="Unassembled WGS sequence"/>
</dbReference>
<sequence length="194" mass="23621">MSVLREMSTQETEQAERAKARAILKRFYDYPGTTVYVQLQIPDQDLTFWIDILNWTLDGLCKKDPRYPSPHLEKWVEDILETRDSFQSYWERHGYDGRFPRWTILYTDAFWILDMLAAYVVYHPPNHQSKHHLQRVQYYQRKLEPYHERYFFDELKKHSMEGMITTESDRMDARTHTTESMGRFRRKRMDASHS</sequence>
<dbReference type="STRING" id="1830138.SAMN05443507_11967"/>
<accession>A0A1M6UFD7</accession>
<evidence type="ECO:0000313" key="2">
    <source>
        <dbReference type="EMBL" id="SHK67890.1"/>
    </source>
</evidence>
<gene>
    <name evidence="2" type="ORF">SAMN05443507_11967</name>
</gene>
<name>A0A1M6UFD7_9BACL</name>
<reference evidence="3" key="1">
    <citation type="submission" date="2016-11" db="EMBL/GenBank/DDBJ databases">
        <authorList>
            <person name="Varghese N."/>
            <person name="Submissions S."/>
        </authorList>
    </citation>
    <scope>NUCLEOTIDE SEQUENCE [LARGE SCALE GENOMIC DNA]</scope>
    <source>
        <strain evidence="3">USBA-503</strain>
    </source>
</reference>
<dbReference type="AlphaFoldDB" id="A0A1M6UFD7"/>
<evidence type="ECO:0000256" key="1">
    <source>
        <dbReference type="SAM" id="MobiDB-lite"/>
    </source>
</evidence>